<dbReference type="Gene3D" id="1.10.10.10">
    <property type="entry name" value="Winged helix-like DNA-binding domain superfamily/Winged helix DNA-binding domain"/>
    <property type="match status" value="1"/>
</dbReference>
<dbReference type="SUPFAM" id="SSF46785">
    <property type="entry name" value="Winged helix' DNA-binding domain"/>
    <property type="match status" value="1"/>
</dbReference>
<accession>A0A6N6JJM9</accession>
<dbReference type="OrthoDB" id="8479357at2"/>
<dbReference type="InterPro" id="IPR036388">
    <property type="entry name" value="WH-like_DNA-bd_sf"/>
</dbReference>
<name>A0A6N6JJM9_9RHOB</name>
<dbReference type="AlphaFoldDB" id="A0A6N6JJM9"/>
<dbReference type="PROSITE" id="PS50931">
    <property type="entry name" value="HTH_LYSR"/>
    <property type="match status" value="1"/>
</dbReference>
<dbReference type="GO" id="GO:0003700">
    <property type="term" value="F:DNA-binding transcription factor activity"/>
    <property type="evidence" value="ECO:0007669"/>
    <property type="project" value="InterPro"/>
</dbReference>
<dbReference type="EMBL" id="BLJE01000002">
    <property type="protein sequence ID" value="GFE65649.1"/>
    <property type="molecule type" value="Genomic_DNA"/>
</dbReference>
<keyword evidence="7" id="KW-1185">Reference proteome</keyword>
<dbReference type="CDD" id="cd05466">
    <property type="entry name" value="PBP2_LTTR_substrate"/>
    <property type="match status" value="1"/>
</dbReference>
<dbReference type="PRINTS" id="PR00039">
    <property type="entry name" value="HTHLYSR"/>
</dbReference>
<protein>
    <submittedName>
        <fullName evidence="6">Transcriptional regulator</fullName>
    </submittedName>
</protein>
<dbReference type="InterPro" id="IPR005119">
    <property type="entry name" value="LysR_subst-bd"/>
</dbReference>
<dbReference type="InterPro" id="IPR036390">
    <property type="entry name" value="WH_DNA-bd_sf"/>
</dbReference>
<organism evidence="6 7">
    <name type="scientific">Litoreibacter roseus</name>
    <dbReference type="NCBI Taxonomy" id="2601869"/>
    <lineage>
        <taxon>Bacteria</taxon>
        <taxon>Pseudomonadati</taxon>
        <taxon>Pseudomonadota</taxon>
        <taxon>Alphaproteobacteria</taxon>
        <taxon>Rhodobacterales</taxon>
        <taxon>Roseobacteraceae</taxon>
        <taxon>Litoreibacter</taxon>
    </lineage>
</organism>
<evidence type="ECO:0000256" key="4">
    <source>
        <dbReference type="ARBA" id="ARBA00023163"/>
    </source>
</evidence>
<dbReference type="RefSeq" id="WP_159807762.1">
    <property type="nucleotide sequence ID" value="NZ_BLJE01000002.1"/>
</dbReference>
<keyword evidence="4" id="KW-0804">Transcription</keyword>
<evidence type="ECO:0000313" key="7">
    <source>
        <dbReference type="Proteomes" id="UP000436822"/>
    </source>
</evidence>
<evidence type="ECO:0000256" key="2">
    <source>
        <dbReference type="ARBA" id="ARBA00023015"/>
    </source>
</evidence>
<dbReference type="GO" id="GO:0000976">
    <property type="term" value="F:transcription cis-regulatory region binding"/>
    <property type="evidence" value="ECO:0007669"/>
    <property type="project" value="TreeGrafter"/>
</dbReference>
<comment type="caution">
    <text evidence="6">The sequence shown here is derived from an EMBL/GenBank/DDBJ whole genome shotgun (WGS) entry which is preliminary data.</text>
</comment>
<keyword evidence="3" id="KW-0238">DNA-binding</keyword>
<feature type="domain" description="HTH lysR-type" evidence="5">
    <location>
        <begin position="1"/>
        <end position="58"/>
    </location>
</feature>
<keyword evidence="2" id="KW-0805">Transcription regulation</keyword>
<evidence type="ECO:0000313" key="6">
    <source>
        <dbReference type="EMBL" id="GFE65649.1"/>
    </source>
</evidence>
<dbReference type="FunFam" id="1.10.10.10:FF:000001">
    <property type="entry name" value="LysR family transcriptional regulator"/>
    <property type="match status" value="1"/>
</dbReference>
<dbReference type="PANTHER" id="PTHR30126">
    <property type="entry name" value="HTH-TYPE TRANSCRIPTIONAL REGULATOR"/>
    <property type="match status" value="1"/>
</dbReference>
<evidence type="ECO:0000259" key="5">
    <source>
        <dbReference type="PROSITE" id="PS50931"/>
    </source>
</evidence>
<dbReference type="Pfam" id="PF03466">
    <property type="entry name" value="LysR_substrate"/>
    <property type="match status" value="1"/>
</dbReference>
<proteinExistence type="inferred from homology"/>
<dbReference type="PANTHER" id="PTHR30126:SF39">
    <property type="entry name" value="HTH-TYPE TRANSCRIPTIONAL REGULATOR CYSL"/>
    <property type="match status" value="1"/>
</dbReference>
<dbReference type="InterPro" id="IPR000847">
    <property type="entry name" value="LysR_HTH_N"/>
</dbReference>
<dbReference type="SUPFAM" id="SSF53850">
    <property type="entry name" value="Periplasmic binding protein-like II"/>
    <property type="match status" value="1"/>
</dbReference>
<gene>
    <name evidence="6" type="ORF">KIN_27230</name>
</gene>
<comment type="similarity">
    <text evidence="1">Belongs to the LysR transcriptional regulatory family.</text>
</comment>
<dbReference type="Pfam" id="PF00126">
    <property type="entry name" value="HTH_1"/>
    <property type="match status" value="1"/>
</dbReference>
<evidence type="ECO:0000256" key="3">
    <source>
        <dbReference type="ARBA" id="ARBA00023125"/>
    </source>
</evidence>
<reference evidence="6 7" key="1">
    <citation type="submission" date="2019-12" db="EMBL/GenBank/DDBJ databases">
        <title>Litoreibacter badius sp. nov., a novel bacteriochlorophyll a-containing bacterium in the genus Litoreibacter.</title>
        <authorList>
            <person name="Kanamuro M."/>
            <person name="Takabe Y."/>
            <person name="Mori K."/>
            <person name="Takaichi S."/>
            <person name="Hanada S."/>
        </authorList>
    </citation>
    <scope>NUCLEOTIDE SEQUENCE [LARGE SCALE GENOMIC DNA]</scope>
    <source>
        <strain evidence="6 7">K6</strain>
    </source>
</reference>
<dbReference type="Gene3D" id="3.40.190.10">
    <property type="entry name" value="Periplasmic binding protein-like II"/>
    <property type="match status" value="2"/>
</dbReference>
<dbReference type="Proteomes" id="UP000436822">
    <property type="component" value="Unassembled WGS sequence"/>
</dbReference>
<sequence length="298" mass="31876">MNPNLLKTFVAVARSGSITRAADRLNVTQPTVTGHIQSLEAQFEAPLLERGARGVTLTDAGEELLRDVAGHLEAAEGAFERLRSRSTAIKGTVRFGGPAEFIGEKLPPVFAALARAGLDLRITLGGRERISAAFQGNLIDLGITASEPQSPALGFAPVFQERLILVASPAVARVTERQGITKDTFPDLDFVAYDKALPLVRTYGIAVFGVSIENRAVVAAPSLTLVRDVVAAGMGVSVLPSYLCQPALASGALVQIHKPARVPINELFLVWRKEALRQPRIALARDRFVGALSEIDQL</sequence>
<evidence type="ECO:0000256" key="1">
    <source>
        <dbReference type="ARBA" id="ARBA00009437"/>
    </source>
</evidence>